<dbReference type="OrthoDB" id="9874039at2"/>
<organism evidence="1 2">
    <name type="scientific">Pseudomonas karstica</name>
    <dbReference type="NCBI Taxonomy" id="1055468"/>
    <lineage>
        <taxon>Bacteria</taxon>
        <taxon>Pseudomonadati</taxon>
        <taxon>Pseudomonadota</taxon>
        <taxon>Gammaproteobacteria</taxon>
        <taxon>Pseudomonadales</taxon>
        <taxon>Pseudomonadaceae</taxon>
        <taxon>Pseudomonas</taxon>
    </lineage>
</organism>
<keyword evidence="2" id="KW-1185">Reference proteome</keyword>
<dbReference type="RefSeq" id="WP_154742305.1">
    <property type="nucleotide sequence ID" value="NZ_JBHSTG010000048.1"/>
</dbReference>
<sequence length="62" mass="6642">MVFSFDRKRRRVDAQVEKLGIIRGEGGLANRSGPAEPFKVTLLTVGAGSPAKIVNDNAGFLI</sequence>
<comment type="caution">
    <text evidence="1">The sequence shown here is derived from an EMBL/GenBank/DDBJ whole genome shotgun (WGS) entry which is preliminary data.</text>
</comment>
<accession>A0A7X2RPF4</accession>
<name>A0A7X2RPF4_9PSED</name>
<proteinExistence type="predicted"/>
<dbReference type="AlphaFoldDB" id="A0A7X2RPF4"/>
<evidence type="ECO:0000313" key="1">
    <source>
        <dbReference type="EMBL" id="MTD18563.1"/>
    </source>
</evidence>
<gene>
    <name evidence="1" type="ORF">GIR22_05290</name>
</gene>
<dbReference type="EMBL" id="WLYI01000005">
    <property type="protein sequence ID" value="MTD18563.1"/>
    <property type="molecule type" value="Genomic_DNA"/>
</dbReference>
<evidence type="ECO:0000313" key="2">
    <source>
        <dbReference type="Proteomes" id="UP000431485"/>
    </source>
</evidence>
<protein>
    <submittedName>
        <fullName evidence="1">Uncharacterized protein</fullName>
    </submittedName>
</protein>
<dbReference type="Proteomes" id="UP000431485">
    <property type="component" value="Unassembled WGS sequence"/>
</dbReference>
<reference evidence="1 2" key="1">
    <citation type="submission" date="2019-11" db="EMBL/GenBank/DDBJ databases">
        <title>Pseudmonas karstica sp. nov. and Pseudomonas spelaei sp. nov. from caves.</title>
        <authorList>
            <person name="Zeman M."/>
        </authorList>
    </citation>
    <scope>NUCLEOTIDE SEQUENCE [LARGE SCALE GENOMIC DNA]</scope>
    <source>
        <strain evidence="1 2">CCM 7891</strain>
    </source>
</reference>